<evidence type="ECO:0000256" key="5">
    <source>
        <dbReference type="RuleBase" id="RU361157"/>
    </source>
</evidence>
<evidence type="ECO:0000313" key="7">
    <source>
        <dbReference type="EMBL" id="TMI99751.1"/>
    </source>
</evidence>
<dbReference type="AlphaFoldDB" id="A0A537KVL4"/>
<keyword evidence="5" id="KW-0813">Transport</keyword>
<dbReference type="PRINTS" id="PR00164">
    <property type="entry name" value="ABC2TRNSPORT"/>
</dbReference>
<gene>
    <name evidence="7" type="ORF">E6H01_10565</name>
</gene>
<keyword evidence="2 5" id="KW-0812">Transmembrane</keyword>
<organism evidence="7 8">
    <name type="scientific">Candidatus Segetimicrobium genomatis</name>
    <dbReference type="NCBI Taxonomy" id="2569760"/>
    <lineage>
        <taxon>Bacteria</taxon>
        <taxon>Bacillati</taxon>
        <taxon>Candidatus Sysuimicrobiota</taxon>
        <taxon>Candidatus Sysuimicrobiia</taxon>
        <taxon>Candidatus Sysuimicrobiales</taxon>
        <taxon>Candidatus Segetimicrobiaceae</taxon>
        <taxon>Candidatus Segetimicrobium</taxon>
    </lineage>
</organism>
<feature type="transmembrane region" description="Helical" evidence="5">
    <location>
        <begin position="161"/>
        <end position="186"/>
    </location>
</feature>
<accession>A0A537KVL4</accession>
<evidence type="ECO:0000259" key="6">
    <source>
        <dbReference type="PROSITE" id="PS51012"/>
    </source>
</evidence>
<keyword evidence="4 5" id="KW-0472">Membrane</keyword>
<dbReference type="InterPro" id="IPR051784">
    <property type="entry name" value="Nod_factor_ABC_transporter"/>
</dbReference>
<dbReference type="InterPro" id="IPR000412">
    <property type="entry name" value="ABC_2_transport"/>
</dbReference>
<comment type="caution">
    <text evidence="7">The sequence shown here is derived from an EMBL/GenBank/DDBJ whole genome shotgun (WGS) entry which is preliminary data.</text>
</comment>
<comment type="similarity">
    <text evidence="5">Belongs to the ABC-2 integral membrane protein family.</text>
</comment>
<dbReference type="PROSITE" id="PS51012">
    <property type="entry name" value="ABC_TM2"/>
    <property type="match status" value="1"/>
</dbReference>
<dbReference type="InterPro" id="IPR047817">
    <property type="entry name" value="ABC2_TM_bact-type"/>
</dbReference>
<evidence type="ECO:0000256" key="4">
    <source>
        <dbReference type="ARBA" id="ARBA00023136"/>
    </source>
</evidence>
<dbReference type="GO" id="GO:0043190">
    <property type="term" value="C:ATP-binding cassette (ABC) transporter complex"/>
    <property type="evidence" value="ECO:0007669"/>
    <property type="project" value="InterPro"/>
</dbReference>
<feature type="transmembrane region" description="Helical" evidence="5">
    <location>
        <begin position="254"/>
        <end position="276"/>
    </location>
</feature>
<sequence length="292" mass="31739">MPTQRASYPWANTLQRGWRTLRVGYWLGWQIESNWTDPLLFFIYSIARPLGGVLILVFMYHVVARAGGTAMLGFFVVGAACWPFVVRGMMGTAYSLITDREHWKTLRYVYISPISLRAYLVGRALAQATSAVAAAAVTLIFGRWVLGVPMHLATINAPYTAAAFALGIASVIALGLLVVSAAVLISSEAWRMPEGVGAALYLVCGAIFPVTVLPPILQALSAAIPLTWWLEAMRRGLLGPAVVRSLPHLADGQVLVGLGLLTVLWVTAALAVFTLAERRARQLGILDRETMY</sequence>
<proteinExistence type="inferred from homology"/>
<feature type="transmembrane region" description="Helical" evidence="5">
    <location>
        <begin position="72"/>
        <end position="97"/>
    </location>
</feature>
<evidence type="ECO:0000256" key="3">
    <source>
        <dbReference type="ARBA" id="ARBA00022989"/>
    </source>
</evidence>
<evidence type="ECO:0000256" key="1">
    <source>
        <dbReference type="ARBA" id="ARBA00004141"/>
    </source>
</evidence>
<protein>
    <recommendedName>
        <fullName evidence="5">Transport permease protein</fullName>
    </recommendedName>
</protein>
<feature type="transmembrane region" description="Helical" evidence="5">
    <location>
        <begin position="118"/>
        <end position="141"/>
    </location>
</feature>
<comment type="subcellular location">
    <subcellularLocation>
        <location evidence="5">Cell membrane</location>
        <topology evidence="5">Multi-pass membrane protein</topology>
    </subcellularLocation>
    <subcellularLocation>
        <location evidence="1">Membrane</location>
        <topology evidence="1">Multi-pass membrane protein</topology>
    </subcellularLocation>
</comment>
<keyword evidence="5" id="KW-1003">Cell membrane</keyword>
<reference evidence="7 8" key="1">
    <citation type="journal article" date="2019" name="Nat. Microbiol.">
        <title>Mediterranean grassland soil C-N compound turnover is dependent on rainfall and depth, and is mediated by genomically divergent microorganisms.</title>
        <authorList>
            <person name="Diamond S."/>
            <person name="Andeer P.F."/>
            <person name="Li Z."/>
            <person name="Crits-Christoph A."/>
            <person name="Burstein D."/>
            <person name="Anantharaman K."/>
            <person name="Lane K.R."/>
            <person name="Thomas B.C."/>
            <person name="Pan C."/>
            <person name="Northen T.R."/>
            <person name="Banfield J.F."/>
        </authorList>
    </citation>
    <scope>NUCLEOTIDE SEQUENCE [LARGE SCALE GENOMIC DNA]</scope>
    <source>
        <strain evidence="7">NP_4</strain>
    </source>
</reference>
<name>A0A537KVL4_9BACT</name>
<evidence type="ECO:0000256" key="2">
    <source>
        <dbReference type="ARBA" id="ARBA00022692"/>
    </source>
</evidence>
<feature type="domain" description="ABC transmembrane type-2" evidence="6">
    <location>
        <begin position="40"/>
        <end position="276"/>
    </location>
</feature>
<dbReference type="PANTHER" id="PTHR43229:SF2">
    <property type="entry name" value="NODULATION PROTEIN J"/>
    <property type="match status" value="1"/>
</dbReference>
<dbReference type="EMBL" id="VBAL01000131">
    <property type="protein sequence ID" value="TMI99751.1"/>
    <property type="molecule type" value="Genomic_DNA"/>
</dbReference>
<dbReference type="Proteomes" id="UP000319353">
    <property type="component" value="Unassembled WGS sequence"/>
</dbReference>
<evidence type="ECO:0000313" key="8">
    <source>
        <dbReference type="Proteomes" id="UP000319353"/>
    </source>
</evidence>
<keyword evidence="3 5" id="KW-1133">Transmembrane helix</keyword>
<dbReference type="Pfam" id="PF01061">
    <property type="entry name" value="ABC2_membrane"/>
    <property type="match status" value="1"/>
</dbReference>
<dbReference type="InterPro" id="IPR013525">
    <property type="entry name" value="ABC2_TM"/>
</dbReference>
<dbReference type="GO" id="GO:0140359">
    <property type="term" value="F:ABC-type transporter activity"/>
    <property type="evidence" value="ECO:0007669"/>
    <property type="project" value="InterPro"/>
</dbReference>
<feature type="transmembrane region" description="Helical" evidence="5">
    <location>
        <begin position="39"/>
        <end position="60"/>
    </location>
</feature>
<dbReference type="PANTHER" id="PTHR43229">
    <property type="entry name" value="NODULATION PROTEIN J"/>
    <property type="match status" value="1"/>
</dbReference>
<feature type="transmembrane region" description="Helical" evidence="5">
    <location>
        <begin position="198"/>
        <end position="230"/>
    </location>
</feature>